<evidence type="ECO:0000256" key="1">
    <source>
        <dbReference type="SAM" id="MobiDB-lite"/>
    </source>
</evidence>
<dbReference type="InterPro" id="IPR011991">
    <property type="entry name" value="ArsR-like_HTH"/>
</dbReference>
<dbReference type="InterPro" id="IPR036388">
    <property type="entry name" value="WH-like_DNA-bd_sf"/>
</dbReference>
<dbReference type="CDD" id="cd00090">
    <property type="entry name" value="HTH_ARSR"/>
    <property type="match status" value="1"/>
</dbReference>
<proteinExistence type="predicted"/>
<feature type="region of interest" description="Disordered" evidence="1">
    <location>
        <begin position="186"/>
        <end position="207"/>
    </location>
</feature>
<sequence length="207" mass="21945">MIDDPAAAGVSLDPVRARLLAVLAEPGSATTLAAQVGLSRQKVNYHLRALERHGLVELVEERRKGNVTERIVRATAASYVISPAALASVAPDPGRAPDQLSARWLLALAARLVREVGELLTRSAKARQRLATFAVDGEIRFASAADRAAFAEELGASVNHLVAKYHDEKAAGGRPHRLIVALHPSLTRAADEPAPDPAQGPTAPTEE</sequence>
<keyword evidence="3" id="KW-1185">Reference proteome</keyword>
<gene>
    <name evidence="2" type="ORF">GCM10012285_48500</name>
</gene>
<reference evidence="3" key="1">
    <citation type="journal article" date="2019" name="Int. J. Syst. Evol. Microbiol.">
        <title>The Global Catalogue of Microorganisms (GCM) 10K type strain sequencing project: providing services to taxonomists for standard genome sequencing and annotation.</title>
        <authorList>
            <consortium name="The Broad Institute Genomics Platform"/>
            <consortium name="The Broad Institute Genome Sequencing Center for Infectious Disease"/>
            <person name="Wu L."/>
            <person name="Ma J."/>
        </authorList>
    </citation>
    <scope>NUCLEOTIDE SEQUENCE [LARGE SCALE GENOMIC DNA]</scope>
    <source>
        <strain evidence="3">CGMCC 4.7323</strain>
    </source>
</reference>
<dbReference type="Proteomes" id="UP000600080">
    <property type="component" value="Unassembled WGS sequence"/>
</dbReference>
<dbReference type="SUPFAM" id="SSF46785">
    <property type="entry name" value="Winged helix' DNA-binding domain"/>
    <property type="match status" value="1"/>
</dbReference>
<dbReference type="Gene3D" id="1.10.10.10">
    <property type="entry name" value="Winged helix-like DNA-binding domain superfamily/Winged helix DNA-binding domain"/>
    <property type="match status" value="1"/>
</dbReference>
<name>A0ABQ2JUI8_9ACTN</name>
<dbReference type="Pfam" id="PF12840">
    <property type="entry name" value="HTH_20"/>
    <property type="match status" value="1"/>
</dbReference>
<dbReference type="EMBL" id="BMND01000024">
    <property type="protein sequence ID" value="GGN55086.1"/>
    <property type="molecule type" value="Genomic_DNA"/>
</dbReference>
<organism evidence="2 3">
    <name type="scientific">Streptomyces kronopolitis</name>
    <dbReference type="NCBI Taxonomy" id="1612435"/>
    <lineage>
        <taxon>Bacteria</taxon>
        <taxon>Bacillati</taxon>
        <taxon>Actinomycetota</taxon>
        <taxon>Actinomycetes</taxon>
        <taxon>Kitasatosporales</taxon>
        <taxon>Streptomycetaceae</taxon>
        <taxon>Streptomyces</taxon>
    </lineage>
</organism>
<accession>A0ABQ2JUI8</accession>
<comment type="caution">
    <text evidence="2">The sequence shown here is derived from an EMBL/GenBank/DDBJ whole genome shotgun (WGS) entry which is preliminary data.</text>
</comment>
<evidence type="ECO:0000313" key="3">
    <source>
        <dbReference type="Proteomes" id="UP000600080"/>
    </source>
</evidence>
<evidence type="ECO:0000313" key="2">
    <source>
        <dbReference type="EMBL" id="GGN55086.1"/>
    </source>
</evidence>
<protein>
    <submittedName>
        <fullName evidence="2">Transcriptional regulator</fullName>
    </submittedName>
</protein>
<dbReference type="InterPro" id="IPR036390">
    <property type="entry name" value="WH_DNA-bd_sf"/>
</dbReference>